<evidence type="ECO:0000313" key="2">
    <source>
        <dbReference type="Proteomes" id="UP000308600"/>
    </source>
</evidence>
<protein>
    <submittedName>
        <fullName evidence="1">Uncharacterized protein</fullName>
    </submittedName>
</protein>
<accession>A0ACD3B5B2</accession>
<dbReference type="Proteomes" id="UP000308600">
    <property type="component" value="Unassembled WGS sequence"/>
</dbReference>
<evidence type="ECO:0000313" key="1">
    <source>
        <dbReference type="EMBL" id="TFK72996.1"/>
    </source>
</evidence>
<reference evidence="1 2" key="1">
    <citation type="journal article" date="2019" name="Nat. Ecol. Evol.">
        <title>Megaphylogeny resolves global patterns of mushroom evolution.</title>
        <authorList>
            <person name="Varga T."/>
            <person name="Krizsan K."/>
            <person name="Foldi C."/>
            <person name="Dima B."/>
            <person name="Sanchez-Garcia M."/>
            <person name="Sanchez-Ramirez S."/>
            <person name="Szollosi G.J."/>
            <person name="Szarkandi J.G."/>
            <person name="Papp V."/>
            <person name="Albert L."/>
            <person name="Andreopoulos W."/>
            <person name="Angelini C."/>
            <person name="Antonin V."/>
            <person name="Barry K.W."/>
            <person name="Bougher N.L."/>
            <person name="Buchanan P."/>
            <person name="Buyck B."/>
            <person name="Bense V."/>
            <person name="Catcheside P."/>
            <person name="Chovatia M."/>
            <person name="Cooper J."/>
            <person name="Damon W."/>
            <person name="Desjardin D."/>
            <person name="Finy P."/>
            <person name="Geml J."/>
            <person name="Haridas S."/>
            <person name="Hughes K."/>
            <person name="Justo A."/>
            <person name="Karasinski D."/>
            <person name="Kautmanova I."/>
            <person name="Kiss B."/>
            <person name="Kocsube S."/>
            <person name="Kotiranta H."/>
            <person name="LaButti K.M."/>
            <person name="Lechner B.E."/>
            <person name="Liimatainen K."/>
            <person name="Lipzen A."/>
            <person name="Lukacs Z."/>
            <person name="Mihaltcheva S."/>
            <person name="Morgado L.N."/>
            <person name="Niskanen T."/>
            <person name="Noordeloos M.E."/>
            <person name="Ohm R.A."/>
            <person name="Ortiz-Santana B."/>
            <person name="Ovrebo C."/>
            <person name="Racz N."/>
            <person name="Riley R."/>
            <person name="Savchenko A."/>
            <person name="Shiryaev A."/>
            <person name="Soop K."/>
            <person name="Spirin V."/>
            <person name="Szebenyi C."/>
            <person name="Tomsovsky M."/>
            <person name="Tulloss R.E."/>
            <person name="Uehling J."/>
            <person name="Grigoriev I.V."/>
            <person name="Vagvolgyi C."/>
            <person name="Papp T."/>
            <person name="Martin F.M."/>
            <person name="Miettinen O."/>
            <person name="Hibbett D.S."/>
            <person name="Nagy L.G."/>
        </authorList>
    </citation>
    <scope>NUCLEOTIDE SEQUENCE [LARGE SCALE GENOMIC DNA]</scope>
    <source>
        <strain evidence="1 2">NL-1719</strain>
    </source>
</reference>
<name>A0ACD3B5B2_9AGAR</name>
<organism evidence="1 2">
    <name type="scientific">Pluteus cervinus</name>
    <dbReference type="NCBI Taxonomy" id="181527"/>
    <lineage>
        <taxon>Eukaryota</taxon>
        <taxon>Fungi</taxon>
        <taxon>Dikarya</taxon>
        <taxon>Basidiomycota</taxon>
        <taxon>Agaricomycotina</taxon>
        <taxon>Agaricomycetes</taxon>
        <taxon>Agaricomycetidae</taxon>
        <taxon>Agaricales</taxon>
        <taxon>Pluteineae</taxon>
        <taxon>Pluteaceae</taxon>
        <taxon>Pluteus</taxon>
    </lineage>
</organism>
<gene>
    <name evidence="1" type="ORF">BDN72DRAFT_762244</name>
</gene>
<keyword evidence="2" id="KW-1185">Reference proteome</keyword>
<proteinExistence type="predicted"/>
<sequence length="331" mass="37315">MPQPPHRRGTPLQNWRVGGSLGFDGTESKPLNPIASPLCLSYIWPRTPRPILDSEGRVFAVLVGQPDNPSFATSCANVLSLMAQEGKGIQFLKKDKRHRRGHFPAVNVGVMHGKGTQYPINISTFPYSEAVQKLLDDPDVQRLATFSSAAFQQWFPKIFDYYKDRLDQLWGEFTPPEGGSPLKKNFVRSIYTSAAFNFGPQVCTFKHRDYLNCPFGLCAVQALGSFDHTKGGHIVLWEAKIFAEFPANSVILIPSATITHSNLPCQLGETRISFTQYCAGGLFRYVDNGFKTDSQLKEEDPELYERTMKRRESRWKEGLALFSRLEELSSR</sequence>
<dbReference type="EMBL" id="ML208279">
    <property type="protein sequence ID" value="TFK72996.1"/>
    <property type="molecule type" value="Genomic_DNA"/>
</dbReference>